<evidence type="ECO:0000313" key="3">
    <source>
        <dbReference type="EMBL" id="ORX73415.1"/>
    </source>
</evidence>
<feature type="domain" description="Phage tail lysozyme" evidence="2">
    <location>
        <begin position="1048"/>
        <end position="1210"/>
    </location>
</feature>
<reference evidence="3 4" key="1">
    <citation type="submission" date="2016-08" db="EMBL/GenBank/DDBJ databases">
        <title>A Parts List for Fungal Cellulosomes Revealed by Comparative Genomics.</title>
        <authorList>
            <consortium name="DOE Joint Genome Institute"/>
            <person name="Haitjema C.H."/>
            <person name="Gilmore S.P."/>
            <person name="Henske J.K."/>
            <person name="Solomon K.V."/>
            <person name="De Groot R."/>
            <person name="Kuo A."/>
            <person name="Mondo S.J."/>
            <person name="Salamov A.A."/>
            <person name="Labutti K."/>
            <person name="Zhao Z."/>
            <person name="Chiniquy J."/>
            <person name="Barry K."/>
            <person name="Brewer H.M."/>
            <person name="Purvine S.O."/>
            <person name="Wright A.T."/>
            <person name="Boxma B."/>
            <person name="Van Alen T."/>
            <person name="Hackstein J.H."/>
            <person name="Baker S.E."/>
            <person name="Grigoriev I.V."/>
            <person name="O'Malley M.A."/>
        </authorList>
    </citation>
    <scope>NUCLEOTIDE SEQUENCE [LARGE SCALE GENOMIC DNA]</scope>
    <source>
        <strain evidence="3 4">S4</strain>
    </source>
</reference>
<keyword evidence="1" id="KW-0732">Signal</keyword>
<organism evidence="3 4">
    <name type="scientific">Anaeromyces robustus</name>
    <dbReference type="NCBI Taxonomy" id="1754192"/>
    <lineage>
        <taxon>Eukaryota</taxon>
        <taxon>Fungi</taxon>
        <taxon>Fungi incertae sedis</taxon>
        <taxon>Chytridiomycota</taxon>
        <taxon>Chytridiomycota incertae sedis</taxon>
        <taxon>Neocallimastigomycetes</taxon>
        <taxon>Neocallimastigales</taxon>
        <taxon>Neocallimastigaceae</taxon>
        <taxon>Anaeromyces</taxon>
    </lineage>
</organism>
<dbReference type="OrthoDB" id="2251794at2759"/>
<evidence type="ECO:0000259" key="2">
    <source>
        <dbReference type="Pfam" id="PF18013"/>
    </source>
</evidence>
<evidence type="ECO:0000313" key="4">
    <source>
        <dbReference type="Proteomes" id="UP000193944"/>
    </source>
</evidence>
<evidence type="ECO:0000256" key="1">
    <source>
        <dbReference type="SAM" id="SignalP"/>
    </source>
</evidence>
<dbReference type="Proteomes" id="UP000193944">
    <property type="component" value="Unassembled WGS sequence"/>
</dbReference>
<name>A0A1Y1WJ80_9FUNG</name>
<reference evidence="3 4" key="2">
    <citation type="submission" date="2016-08" db="EMBL/GenBank/DDBJ databases">
        <title>Pervasive Adenine N6-methylation of Active Genes in Fungi.</title>
        <authorList>
            <consortium name="DOE Joint Genome Institute"/>
            <person name="Mondo S.J."/>
            <person name="Dannebaum R.O."/>
            <person name="Kuo R.C."/>
            <person name="Labutti K."/>
            <person name="Haridas S."/>
            <person name="Kuo A."/>
            <person name="Salamov A."/>
            <person name="Ahrendt S.R."/>
            <person name="Lipzen A."/>
            <person name="Sullivan W."/>
            <person name="Andreopoulos W.B."/>
            <person name="Clum A."/>
            <person name="Lindquist E."/>
            <person name="Daum C."/>
            <person name="Ramamoorthy G.K."/>
            <person name="Gryganskyi A."/>
            <person name="Culley D."/>
            <person name="Magnuson J.K."/>
            <person name="James T.Y."/>
            <person name="O'Malley M.A."/>
            <person name="Stajich J.E."/>
            <person name="Spatafora J.W."/>
            <person name="Visel A."/>
            <person name="Grigoriev I.V."/>
        </authorList>
    </citation>
    <scope>NUCLEOTIDE SEQUENCE [LARGE SCALE GENOMIC DNA]</scope>
    <source>
        <strain evidence="3 4">S4</strain>
    </source>
</reference>
<dbReference type="PANTHER" id="PTHR31698:SF8">
    <property type="entry name" value="LYSOZYME G-RELATED"/>
    <property type="match status" value="1"/>
</dbReference>
<dbReference type="InterPro" id="IPR041219">
    <property type="entry name" value="Phage_lysozyme2"/>
</dbReference>
<proteinExistence type="predicted"/>
<comment type="caution">
    <text evidence="3">The sequence shown here is derived from an EMBL/GenBank/DDBJ whole genome shotgun (WGS) entry which is preliminary data.</text>
</comment>
<feature type="chain" id="PRO_5013254311" description="Phage tail lysozyme domain-containing protein" evidence="1">
    <location>
        <begin position="21"/>
        <end position="1328"/>
    </location>
</feature>
<feature type="non-terminal residue" evidence="3">
    <location>
        <position position="1328"/>
    </location>
</feature>
<dbReference type="EMBL" id="MCFG01000391">
    <property type="protein sequence ID" value="ORX73415.1"/>
    <property type="molecule type" value="Genomic_DNA"/>
</dbReference>
<protein>
    <recommendedName>
        <fullName evidence="2">Phage tail lysozyme domain-containing protein</fullName>
    </recommendedName>
</protein>
<dbReference type="Pfam" id="PF18013">
    <property type="entry name" value="Phage_lysozyme2"/>
    <property type="match status" value="1"/>
</dbReference>
<accession>A0A1Y1WJ80</accession>
<keyword evidence="4" id="KW-1185">Reference proteome</keyword>
<sequence>MHFNSKLILTLLITLPSTFATINGKCTGRDGICISTNTCNKYGGKVFSKKCPHDPNNVKCCDDIPCKSDDGKKGTCMFANQCDGDSVSGKCPGGKDFKCCIPKPPVTKCTYQGLIGECKKVKECTDGFRVTGLCPGSANIQCCLPKNTCESNGIEGQCLPTNQCDTDNTVSGKCPGGKNIKCCLPKPTKCTYQGLDGVCKDVKDCNGFNVSGLCPGGSNIKCCLPKNPCKNDDIHGQCIPTNQCSTGITVTGKCPGGKDIKCCLPQTRCTYQGLEGVCKNVNDCAYGFNVSGLCPGGSDIKCCLPKNRCEGDDGKEGQCLPTSQCSTGNTVSGKCPGGKDIKCCLPEPVKCTYQGLDGVCKNVKDCDGFNVSGLCPGGSDNKCCLPKNTCESNGVEGQCIPTSQCNTGNIVSGLCPGGSDVKCCLPKEDGDTTNETKCSYQGLNGVCKNVKDCNGFNVSGLCPGGSDNKCCLPKNTCKSNGVEGQCIPTSQCNTGNIVSGLCPGGSDVKCCLPKEDGDTTNETKCSYQGLNGVCKNVKDCDGFNVSGLCPGGSDNKCCLPKNTCESNGVEGQCIPTSQCSTGNIVSGLCPGGSDVKCCLPKEDGDTTNETKCTYQGLNGVCKNVKDCDGFNVSGLCPGGSDNKCCLPKNPCESDDGIEGQCLPTNQCNTGNTISGKCPGGKDIKCCLPKEDGDTTNETKCTYQGLNGVCKNVSDCDGFNVPGLCPGGSDNKCCLPKNTCENKGVEGQCIPVDQCNTGNIVSGLCPGGSDVKCCLPPKQQDTTETKCSFERLNGVCKDVKDCDGFNIAGLCPGGSNIQCCLPKNTCEDDGIEGECLPVDQCSTGNVVSGKCPGGSGVKCCLSGKPDSSVTKCTYQGLTGICKNVNDCDGFNVSGLCPGGSDIKCCLPKYTCEDGGIDGQCLPVSQCKSNYTITGKCPGNNNIKCCLSEKPNIPETECKYEGLSGVCKHVNDCTDGFNISGLCPGGTDIKCCLPKSKCKYQGIDGQCLSIGNCSTGYIVSGLCPGGNGIKCCLSEKPKGDCDDPNQNKQNEKPIWDFLISKIKNQMGVAALMGNLYGESAINPHILEFGDGESYTMSVDSGNYTKEEFINDRNGYGIAQWTYPSRKEKLYNYAKELKTSIGDMDMQLEFIWKELNENSNYKSKVLPKLTNATSVREGSDAVLLYYENPAAEHQDEKSQKMRSCYGEYYYEKYSTCIYDHTTLASAAVAYAWETKDLGKSNDGTKLYRVIKDIVYPGDPFYQSCDRGIAVAVVWSGADDNFPGGETIDQDYYFQEHPELWKFVGTYDEHYSELQPGDIAITTYERRSEIRG</sequence>
<dbReference type="Gene3D" id="1.10.530.10">
    <property type="match status" value="1"/>
</dbReference>
<feature type="signal peptide" evidence="1">
    <location>
        <begin position="1"/>
        <end position="20"/>
    </location>
</feature>
<dbReference type="PANTHER" id="PTHR31698">
    <property type="entry name" value="LYSOZYME G FAMILY MEMBER"/>
    <property type="match status" value="1"/>
</dbReference>
<gene>
    <name evidence="3" type="ORF">BCR32DRAFT_100678</name>
</gene>